<feature type="repeat" description="WD" evidence="3">
    <location>
        <begin position="745"/>
        <end position="786"/>
    </location>
</feature>
<dbReference type="Pfam" id="PF20703">
    <property type="entry name" value="nSTAND1"/>
    <property type="match status" value="2"/>
</dbReference>
<comment type="caution">
    <text evidence="5">The sequence shown here is derived from an EMBL/GenBank/DDBJ whole genome shotgun (WGS) entry which is preliminary data.</text>
</comment>
<dbReference type="InterPro" id="IPR015943">
    <property type="entry name" value="WD40/YVTN_repeat-like_dom_sf"/>
</dbReference>
<keyword evidence="2" id="KW-0677">Repeat</keyword>
<evidence type="ECO:0000256" key="3">
    <source>
        <dbReference type="PROSITE-ProRule" id="PRU00221"/>
    </source>
</evidence>
<sequence length="1450" mass="163778">MFSFAAHKAFIIGISDYDSFTSLQTPLQDGRELAKLLRRQQFAVKELYNATRQELTDFLEEMRTDIQPDDRVILYYAGHGMARDHANRPEGWLIPRDGQKDVASFVSMEWLSSIINALPCRHFLLLLDCCFAGAFRWSSGLRDLGEGVPNVMYKELFERYTTDEAWQVITSSAHDQKAIDELLGFGSRGESAGGLHSPFAEFLFKGIAGAADMIGDGIITATELYLYLRREVEESSLNLSVSLRQTPAIFPLARHDKGEFVFIPHILPKDLPSKPPGLNPYKGLEKFREEDADFFFGRRKVTDELHTFCQGRKFTVVAGSSGSGKSSLVMAGLVPRLRAERRSLAIVRPDEGLPSPLPDVLIIDQFEEALRLPDAERYLQQVAALPTQVIVTVRSDFERYFITGAFRDTWQAARFPIPAMSRDELREAVIQPAKQAVLLFEGAEGWEENIVTELVQAPSPLPLLSYTLSIVFKRSGGHVLSEKVYNELNGVYGAISITADELYEHIHEKIPGPKEELQRTMRHLLFRLINTDGGRIVSRRISRSTLVFNDRQEQQRMDAVIDLMTSSDYRLLVANDQHIEVAHESFLRSWPQISKWVQELGMTDFVLLKRLEDVANEYKAGEGAEEETVLWHDSPYLDDLADILQLHPHYLTRQEHLFLEDSRELRKTRRQQQQRRIALITVSEISYRVEQLEESDLTQALRLLEDAVAICREHGIAVPARVYHLLCQLFNNEWLLKRRALYKWEYVHERSVNDIALSPDGGLLVSSGGDNRVYVIQLKNGKQLTHTFDSEVEWVDVMADNKTVLALSSHGELWMLGKQKKKLSGKQPVVHAQLTTDGKLAGAFGGTLWRLWDTSGKLVHEQTYTEEYTSTYLVNNGKNIIVLYNYDEYQVRSFATFRLTGKLDLSSVKEIRETPQGKLYAQTYEAGYFFSLRGKPEKIVSQHGDLGVVHIRADGKYIFSTDSEGNVSVRDKDGNVLHRFNFEALVNYIAAGSGDTLLISGSDSSAVETDFKGLPLRTFDHSRKILKALAIPDTGVIVTAGGDGKVRVWEDVYPSFIHFPAPGMQQFSASPGNNFFFFYDPSTGKNALYHATRGLQSSGLKSLEVNHSAFSPDEKMLAAMDRSGGLALISTEGKRTVRRPLKQQSNTRSIAFTADSRFLIIQNSDNYFHILRGDDGLPAYPDLPGRIIAAADGGEGPYTVHLLNPRQADLFHAGKHLCSIHRPQGIKRAVVLPEIKRVILSLEGKVLEFLDYSGKVLGQYTAGDSPTFSKTRTVFGHTMIFLPVSRAGSKAPAHTLRDAFYLFTPDGAHLATEQSNRRFVSRVFDSADKLYVQFDNSYITRQYNRKGEPEKDIHFSVKSLEFTRFSFNGSYFLVNGRKESVLFDLQEQRVFTYRNCPDAHFSRDGQSVFALENGALRQHFLPGHILSTLKLSFAAPLQDNLKKELRNQMK</sequence>
<dbReference type="PROSITE" id="PS50208">
    <property type="entry name" value="CASPASE_P20"/>
    <property type="match status" value="1"/>
</dbReference>
<dbReference type="SUPFAM" id="SSF50969">
    <property type="entry name" value="YVTN repeat-like/Quinoprotein amine dehydrogenase"/>
    <property type="match status" value="1"/>
</dbReference>
<evidence type="ECO:0000313" key="6">
    <source>
        <dbReference type="Proteomes" id="UP000279089"/>
    </source>
</evidence>
<dbReference type="InterPro" id="IPR001309">
    <property type="entry name" value="Pept_C14_p20"/>
</dbReference>
<evidence type="ECO:0000259" key="4">
    <source>
        <dbReference type="PROSITE" id="PS50208"/>
    </source>
</evidence>
<dbReference type="Gene3D" id="3.40.50.1460">
    <property type="match status" value="1"/>
</dbReference>
<dbReference type="SUPFAM" id="SSF52129">
    <property type="entry name" value="Caspase-like"/>
    <property type="match status" value="1"/>
</dbReference>
<feature type="domain" description="Caspase family p20" evidence="4">
    <location>
        <begin position="9"/>
        <end position="80"/>
    </location>
</feature>
<dbReference type="SUPFAM" id="SSF50998">
    <property type="entry name" value="Quinoprotein alcohol dehydrogenase-like"/>
    <property type="match status" value="1"/>
</dbReference>
<proteinExistence type="predicted"/>
<dbReference type="PROSITE" id="PS50082">
    <property type="entry name" value="WD_REPEATS_2"/>
    <property type="match status" value="2"/>
</dbReference>
<dbReference type="EMBL" id="RMBX01000013">
    <property type="protein sequence ID" value="RPD39008.1"/>
    <property type="molecule type" value="Genomic_DNA"/>
</dbReference>
<dbReference type="SUPFAM" id="SSF52540">
    <property type="entry name" value="P-loop containing nucleoside triphosphate hydrolases"/>
    <property type="match status" value="1"/>
</dbReference>
<organism evidence="5 6">
    <name type="scientific">Chitinophaga barathri</name>
    <dbReference type="NCBI Taxonomy" id="1647451"/>
    <lineage>
        <taxon>Bacteria</taxon>
        <taxon>Pseudomonadati</taxon>
        <taxon>Bacteroidota</taxon>
        <taxon>Chitinophagia</taxon>
        <taxon>Chitinophagales</taxon>
        <taxon>Chitinophagaceae</taxon>
        <taxon>Chitinophaga</taxon>
    </lineage>
</organism>
<gene>
    <name evidence="5" type="ORF">EG028_23000</name>
</gene>
<keyword evidence="1 3" id="KW-0853">WD repeat</keyword>
<dbReference type="InterPro" id="IPR011047">
    <property type="entry name" value="Quinoprotein_ADH-like_sf"/>
</dbReference>
<dbReference type="InterPro" id="IPR049052">
    <property type="entry name" value="nSTAND1"/>
</dbReference>
<dbReference type="Pfam" id="PF00656">
    <property type="entry name" value="Peptidase_C14"/>
    <property type="match status" value="1"/>
</dbReference>
<accession>A0A3N4M722</accession>
<dbReference type="Pfam" id="PF00400">
    <property type="entry name" value="WD40"/>
    <property type="match status" value="2"/>
</dbReference>
<evidence type="ECO:0000313" key="5">
    <source>
        <dbReference type="EMBL" id="RPD39008.1"/>
    </source>
</evidence>
<dbReference type="GO" id="GO:0006508">
    <property type="term" value="P:proteolysis"/>
    <property type="evidence" value="ECO:0007669"/>
    <property type="project" value="InterPro"/>
</dbReference>
<evidence type="ECO:0000256" key="1">
    <source>
        <dbReference type="ARBA" id="ARBA00022574"/>
    </source>
</evidence>
<dbReference type="PANTHER" id="PTHR22847">
    <property type="entry name" value="WD40 REPEAT PROTEIN"/>
    <property type="match status" value="1"/>
</dbReference>
<dbReference type="InterPro" id="IPR001680">
    <property type="entry name" value="WD40_rpt"/>
</dbReference>
<dbReference type="PANTHER" id="PTHR22847:SF637">
    <property type="entry name" value="WD REPEAT DOMAIN 5B"/>
    <property type="match status" value="1"/>
</dbReference>
<dbReference type="InterPro" id="IPR029030">
    <property type="entry name" value="Caspase-like_dom_sf"/>
</dbReference>
<name>A0A3N4M722_9BACT</name>
<dbReference type="Gene3D" id="2.130.10.10">
    <property type="entry name" value="YVTN repeat-like/Quinoprotein amine dehydrogenase"/>
    <property type="match status" value="3"/>
</dbReference>
<protein>
    <recommendedName>
        <fullName evidence="4">Caspase family p20 domain-containing protein</fullName>
    </recommendedName>
</protein>
<reference evidence="6" key="1">
    <citation type="submission" date="2018-11" db="EMBL/GenBank/DDBJ databases">
        <title>Chitinophaga lutea sp.nov., isolate from arsenic contaminated soil.</title>
        <authorList>
            <person name="Zong Y."/>
        </authorList>
    </citation>
    <scope>NUCLEOTIDE SEQUENCE [LARGE SCALE GENOMIC DNA]</scope>
    <source>
        <strain evidence="6">YLT18</strain>
    </source>
</reference>
<keyword evidence="6" id="KW-1185">Reference proteome</keyword>
<dbReference type="RefSeq" id="WP_120518444.1">
    <property type="nucleotide sequence ID" value="NZ_QXZY01000013.1"/>
</dbReference>
<feature type="repeat" description="WD" evidence="3">
    <location>
        <begin position="1018"/>
        <end position="1050"/>
    </location>
</feature>
<dbReference type="GO" id="GO:0004197">
    <property type="term" value="F:cysteine-type endopeptidase activity"/>
    <property type="evidence" value="ECO:0007669"/>
    <property type="project" value="InterPro"/>
</dbReference>
<dbReference type="Proteomes" id="UP000279089">
    <property type="component" value="Unassembled WGS sequence"/>
</dbReference>
<dbReference type="InterPro" id="IPR027417">
    <property type="entry name" value="P-loop_NTPase"/>
</dbReference>
<evidence type="ECO:0000256" key="2">
    <source>
        <dbReference type="ARBA" id="ARBA00022737"/>
    </source>
</evidence>
<dbReference type="InterPro" id="IPR011600">
    <property type="entry name" value="Pept_C14_caspase"/>
</dbReference>
<dbReference type="OrthoDB" id="414967at2"/>
<dbReference type="InterPro" id="IPR011044">
    <property type="entry name" value="Quino_amine_DH_bsu"/>
</dbReference>
<dbReference type="SMART" id="SM00320">
    <property type="entry name" value="WD40"/>
    <property type="match status" value="5"/>
</dbReference>